<reference evidence="2 3" key="1">
    <citation type="submission" date="2019-09" db="EMBL/GenBank/DDBJ databases">
        <title>YIM 132548 draft genome.</title>
        <authorList>
            <person name="Jiang L."/>
        </authorList>
    </citation>
    <scope>NUCLEOTIDE SEQUENCE [LARGE SCALE GENOMIC DNA]</scope>
    <source>
        <strain evidence="2 3">YIM 132548</strain>
    </source>
</reference>
<evidence type="ECO:0000313" key="2">
    <source>
        <dbReference type="EMBL" id="KAB1074350.1"/>
    </source>
</evidence>
<evidence type="ECO:0000256" key="1">
    <source>
        <dbReference type="SAM" id="Phobius"/>
    </source>
</evidence>
<comment type="caution">
    <text evidence="2">The sequence shown here is derived from an EMBL/GenBank/DDBJ whole genome shotgun (WGS) entry which is preliminary data.</text>
</comment>
<evidence type="ECO:0000313" key="3">
    <source>
        <dbReference type="Proteomes" id="UP000441523"/>
    </source>
</evidence>
<organism evidence="2 3">
    <name type="scientific">Methylobacterium planeticum</name>
    <dbReference type="NCBI Taxonomy" id="2615211"/>
    <lineage>
        <taxon>Bacteria</taxon>
        <taxon>Pseudomonadati</taxon>
        <taxon>Pseudomonadota</taxon>
        <taxon>Alphaproteobacteria</taxon>
        <taxon>Hyphomicrobiales</taxon>
        <taxon>Methylobacteriaceae</taxon>
        <taxon>Methylobacterium</taxon>
    </lineage>
</organism>
<dbReference type="RefSeq" id="WP_150962746.1">
    <property type="nucleotide sequence ID" value="NZ_VZZJ01000005.1"/>
</dbReference>
<name>A0A6N6MWT8_9HYPH</name>
<keyword evidence="1" id="KW-1133">Transmembrane helix</keyword>
<sequence>MSETHFDPFGEPVAQAPRGEAVAPAAGSAGLMRAGTALFWLLVVGILTARVAYFDPDFAERFGSFAALSNTLQALLNG</sequence>
<proteinExistence type="predicted"/>
<keyword evidence="1" id="KW-0472">Membrane</keyword>
<keyword evidence="1" id="KW-0812">Transmembrane</keyword>
<gene>
    <name evidence="2" type="ORF">F6X51_08230</name>
</gene>
<accession>A0A6N6MWT8</accession>
<protein>
    <submittedName>
        <fullName evidence="2">Uncharacterized protein</fullName>
    </submittedName>
</protein>
<dbReference type="AlphaFoldDB" id="A0A6N6MWT8"/>
<dbReference type="Proteomes" id="UP000441523">
    <property type="component" value="Unassembled WGS sequence"/>
</dbReference>
<keyword evidence="3" id="KW-1185">Reference proteome</keyword>
<feature type="transmembrane region" description="Helical" evidence="1">
    <location>
        <begin position="37"/>
        <end position="54"/>
    </location>
</feature>
<dbReference type="EMBL" id="VZZJ01000005">
    <property type="protein sequence ID" value="KAB1074350.1"/>
    <property type="molecule type" value="Genomic_DNA"/>
</dbReference>